<protein>
    <recommendedName>
        <fullName evidence="1">Plasmodium RESA N-terminal domain-containing protein</fullName>
    </recommendedName>
</protein>
<dbReference type="InterPro" id="IPR019111">
    <property type="entry name" value="PRESA_N"/>
</dbReference>
<sequence>MYGGFYHIYKRNLLESENVEHSGVRDEKYNNIPFVSNTEDDIKYDDVIIEKKCDNINYNDLPKQLTLEELHNVLDNLEEHPSKEDLYRILYHVLSITKEEFDYMLT</sequence>
<evidence type="ECO:0000313" key="2">
    <source>
        <dbReference type="EMBL" id="ETW27264.1"/>
    </source>
</evidence>
<reference evidence="2 3" key="1">
    <citation type="submission" date="2013-02" db="EMBL/GenBank/DDBJ databases">
        <title>The Genome Annotation of Plasmodium falciparum FCH/4.</title>
        <authorList>
            <consortium name="The Broad Institute Genome Sequencing Platform"/>
            <consortium name="The Broad Institute Genome Sequencing Center for Infectious Disease"/>
            <person name="Neafsey D."/>
            <person name="Hoffman S."/>
            <person name="Volkman S."/>
            <person name="Rosenthal P."/>
            <person name="Walker B."/>
            <person name="Young S.K."/>
            <person name="Zeng Q."/>
            <person name="Gargeya S."/>
            <person name="Fitzgerald M."/>
            <person name="Haas B."/>
            <person name="Abouelleil A."/>
            <person name="Allen A.W."/>
            <person name="Alvarado L."/>
            <person name="Arachchi H.M."/>
            <person name="Berlin A.M."/>
            <person name="Chapman S.B."/>
            <person name="Gainer-Dewar J."/>
            <person name="Goldberg J."/>
            <person name="Griggs A."/>
            <person name="Gujja S."/>
            <person name="Hansen M."/>
            <person name="Howarth C."/>
            <person name="Imamovic A."/>
            <person name="Ireland A."/>
            <person name="Larimer J."/>
            <person name="McCowan C."/>
            <person name="Murphy C."/>
            <person name="Pearson M."/>
            <person name="Poon T.W."/>
            <person name="Priest M."/>
            <person name="Roberts A."/>
            <person name="Saif S."/>
            <person name="Shea T."/>
            <person name="Sisk P."/>
            <person name="Sykes S."/>
            <person name="Wortman J."/>
            <person name="Nusbaum C."/>
            <person name="Birren B."/>
        </authorList>
    </citation>
    <scope>NUCLEOTIDE SEQUENCE [LARGE SCALE GENOMIC DNA]</scope>
    <source>
        <strain evidence="2 3">FCH/4</strain>
    </source>
</reference>
<evidence type="ECO:0000313" key="3">
    <source>
        <dbReference type="Proteomes" id="UP000030656"/>
    </source>
</evidence>
<dbReference type="AlphaFoldDB" id="A0A024VEV0"/>
<feature type="domain" description="Plasmodium RESA N-terminal" evidence="1">
    <location>
        <begin position="64"/>
        <end position="105"/>
    </location>
</feature>
<reference evidence="2 3" key="2">
    <citation type="submission" date="2013-02" db="EMBL/GenBank/DDBJ databases">
        <title>The Genome Sequence of Plasmodium falciparum FCH/4.</title>
        <authorList>
            <consortium name="The Broad Institute Genome Sequencing Platform"/>
            <consortium name="The Broad Institute Genome Sequencing Center for Infectious Disease"/>
            <person name="Neafsey D."/>
            <person name="Cheeseman I."/>
            <person name="Volkman S."/>
            <person name="Adams J."/>
            <person name="Walker B."/>
            <person name="Young S.K."/>
            <person name="Zeng Q."/>
            <person name="Gargeya S."/>
            <person name="Fitzgerald M."/>
            <person name="Haas B."/>
            <person name="Abouelleil A."/>
            <person name="Alvarado L."/>
            <person name="Arachchi H.M."/>
            <person name="Berlin A.M."/>
            <person name="Chapman S.B."/>
            <person name="Dewar J."/>
            <person name="Goldberg J."/>
            <person name="Griggs A."/>
            <person name="Gujja S."/>
            <person name="Hansen M."/>
            <person name="Howarth C."/>
            <person name="Imamovic A."/>
            <person name="Larimer J."/>
            <person name="McCowan C."/>
            <person name="Murphy C."/>
            <person name="Neiman D."/>
            <person name="Pearson M."/>
            <person name="Priest M."/>
            <person name="Roberts A."/>
            <person name="Saif S."/>
            <person name="Shea T."/>
            <person name="Sisk P."/>
            <person name="Sykes S."/>
            <person name="Wortman J."/>
            <person name="Nusbaum C."/>
            <person name="Birren B."/>
        </authorList>
    </citation>
    <scope>NUCLEOTIDE SEQUENCE [LARGE SCALE GENOMIC DNA]</scope>
    <source>
        <strain evidence="2 3">FCH/4</strain>
    </source>
</reference>
<accession>A0A024VEV0</accession>
<organism evidence="2 3">
    <name type="scientific">Plasmodium falciparum FCH/4</name>
    <dbReference type="NCBI Taxonomy" id="1036724"/>
    <lineage>
        <taxon>Eukaryota</taxon>
        <taxon>Sar</taxon>
        <taxon>Alveolata</taxon>
        <taxon>Apicomplexa</taxon>
        <taxon>Aconoidasida</taxon>
        <taxon>Haemosporida</taxon>
        <taxon>Plasmodiidae</taxon>
        <taxon>Plasmodium</taxon>
        <taxon>Plasmodium (Laverania)</taxon>
    </lineage>
</organism>
<dbReference type="Pfam" id="PF09687">
    <property type="entry name" value="PRESAN"/>
    <property type="match status" value="1"/>
</dbReference>
<dbReference type="NCBIfam" id="TIGR01639">
    <property type="entry name" value="P_fal_TIGR01639"/>
    <property type="match status" value="1"/>
</dbReference>
<proteinExistence type="predicted"/>
<dbReference type="InterPro" id="IPR006526">
    <property type="entry name" value="Export_prot_PHISTa/b/c"/>
</dbReference>
<dbReference type="EMBL" id="KI928085">
    <property type="protein sequence ID" value="ETW27264.1"/>
    <property type="molecule type" value="Genomic_DNA"/>
</dbReference>
<name>A0A024VEV0_PLAFA</name>
<evidence type="ECO:0000259" key="1">
    <source>
        <dbReference type="Pfam" id="PF09687"/>
    </source>
</evidence>
<gene>
    <name evidence="2" type="ORF">PFFCH_05313</name>
</gene>
<dbReference type="Proteomes" id="UP000030656">
    <property type="component" value="Unassembled WGS sequence"/>
</dbReference>